<dbReference type="EMBL" id="MDVB01000070">
    <property type="protein sequence ID" value="PIT14926.1"/>
    <property type="molecule type" value="Genomic_DNA"/>
</dbReference>
<dbReference type="SUPFAM" id="SSF48452">
    <property type="entry name" value="TPR-like"/>
    <property type="match status" value="1"/>
</dbReference>
<feature type="repeat" description="TPR" evidence="1">
    <location>
        <begin position="13"/>
        <end position="46"/>
    </location>
</feature>
<dbReference type="Proteomes" id="UP000231293">
    <property type="component" value="Unassembled WGS sequence"/>
</dbReference>
<reference evidence="2 3" key="1">
    <citation type="journal article" date="2017" name="MBio">
        <title>Type VI secretion-mediated competition in the bee gut microbiome.</title>
        <authorList>
            <person name="Steele M.I."/>
            <person name="Kwong W.K."/>
            <person name="Powell J.E."/>
            <person name="Whiteley M."/>
            <person name="Moran N.A."/>
        </authorList>
    </citation>
    <scope>NUCLEOTIDE SEQUENCE [LARGE SCALE GENOMIC DNA]</scope>
    <source>
        <strain evidence="2 3">App2-2</strain>
    </source>
</reference>
<dbReference type="PROSITE" id="PS50005">
    <property type="entry name" value="TPR"/>
    <property type="match status" value="2"/>
</dbReference>
<comment type="caution">
    <text evidence="2">The sequence shown here is derived from an EMBL/GenBank/DDBJ whole genome shotgun (WGS) entry which is preliminary data.</text>
</comment>
<dbReference type="InterPro" id="IPR011990">
    <property type="entry name" value="TPR-like_helical_dom_sf"/>
</dbReference>
<dbReference type="AlphaFoldDB" id="A0A2N9WTK7"/>
<feature type="repeat" description="TPR" evidence="1">
    <location>
        <begin position="90"/>
        <end position="123"/>
    </location>
</feature>
<gene>
    <name evidence="2" type="ORF">BGI32_06630</name>
</gene>
<evidence type="ECO:0000313" key="3">
    <source>
        <dbReference type="Proteomes" id="UP000231293"/>
    </source>
</evidence>
<evidence type="ECO:0008006" key="4">
    <source>
        <dbReference type="Google" id="ProtNLM"/>
    </source>
</evidence>
<name>A0A2N9WTK7_9NEIS</name>
<keyword evidence="1" id="KW-0802">TPR repeat</keyword>
<dbReference type="SMART" id="SM00028">
    <property type="entry name" value="TPR"/>
    <property type="match status" value="2"/>
</dbReference>
<dbReference type="InterPro" id="IPR019734">
    <property type="entry name" value="TPR_rpt"/>
</dbReference>
<protein>
    <recommendedName>
        <fullName evidence="4">Tetratricopeptide repeat protein</fullName>
    </recommendedName>
</protein>
<evidence type="ECO:0000313" key="2">
    <source>
        <dbReference type="EMBL" id="PIT14926.1"/>
    </source>
</evidence>
<proteinExistence type="predicted"/>
<dbReference type="Gene3D" id="1.25.40.10">
    <property type="entry name" value="Tetratricopeptide repeat domain"/>
    <property type="match status" value="1"/>
</dbReference>
<sequence length="146" mass="17191">MKTLSDNKLEKEIIAIVEIGNQYHDKKDFANALNKYNDAWQLLPDPKLDWEIASWISKCIYSAYFDLSDFIAAKKWGVISLQTRGSNINTGPLINLGMVCYELDQFEEAYKYFDEAYKYGKARAFKERPKKYLDFYLKETKQKDKK</sequence>
<evidence type="ECO:0000256" key="1">
    <source>
        <dbReference type="PROSITE-ProRule" id="PRU00339"/>
    </source>
</evidence>
<dbReference type="RefSeq" id="WP_100113693.1">
    <property type="nucleotide sequence ID" value="NZ_MDVB01000070.1"/>
</dbReference>
<organism evidence="2 3">
    <name type="scientific">Snodgrassella alvi</name>
    <dbReference type="NCBI Taxonomy" id="1196083"/>
    <lineage>
        <taxon>Bacteria</taxon>
        <taxon>Pseudomonadati</taxon>
        <taxon>Pseudomonadota</taxon>
        <taxon>Betaproteobacteria</taxon>
        <taxon>Neisseriales</taxon>
        <taxon>Neisseriaceae</taxon>
        <taxon>Snodgrassella</taxon>
    </lineage>
</organism>
<accession>A0A2N9WTK7</accession>